<name>A0A445MFF6_ENSVE</name>
<proteinExistence type="predicted"/>
<accession>A0A445MFF6</accession>
<evidence type="ECO:0000313" key="2">
    <source>
        <dbReference type="EMBL" id="RZR72992.1"/>
    </source>
</evidence>
<evidence type="ECO:0000256" key="1">
    <source>
        <dbReference type="SAM" id="Phobius"/>
    </source>
</evidence>
<dbReference type="AlphaFoldDB" id="A0A445MFF6"/>
<sequence length="104" mass="11312">MERSWIDGKSLGWHGVGSAGLLLLLLPLVFRCAVRDGHEGARHTAYNNYFLPNGGPGLQWSGTLPAANHRAGKRRDYLNAGNEYPSNASRGLFPVLPIDGRARS</sequence>
<feature type="transmembrane region" description="Helical" evidence="1">
    <location>
        <begin position="12"/>
        <end position="34"/>
    </location>
</feature>
<gene>
    <name evidence="2" type="ORF">BHM03_00019012</name>
</gene>
<keyword evidence="1" id="KW-1133">Transmembrane helix</keyword>
<keyword evidence="1" id="KW-0812">Transmembrane</keyword>
<organism evidence="2">
    <name type="scientific">Ensete ventricosum</name>
    <name type="common">Abyssinian banana</name>
    <name type="synonym">Musa ensete</name>
    <dbReference type="NCBI Taxonomy" id="4639"/>
    <lineage>
        <taxon>Eukaryota</taxon>
        <taxon>Viridiplantae</taxon>
        <taxon>Streptophyta</taxon>
        <taxon>Embryophyta</taxon>
        <taxon>Tracheophyta</taxon>
        <taxon>Spermatophyta</taxon>
        <taxon>Magnoliopsida</taxon>
        <taxon>Liliopsida</taxon>
        <taxon>Zingiberales</taxon>
        <taxon>Musaceae</taxon>
        <taxon>Ensete</taxon>
    </lineage>
</organism>
<keyword evidence="1" id="KW-0472">Membrane</keyword>
<reference evidence="2" key="1">
    <citation type="journal article" date="2018" name="Data Brief">
        <title>Genome sequence data from 17 accessions of Ensete ventricosum, a staple food crop for millions in Ethiopia.</title>
        <authorList>
            <person name="Yemataw Z."/>
            <person name="Muzemil S."/>
            <person name="Ambachew D."/>
            <person name="Tripathi L."/>
            <person name="Tesfaye K."/>
            <person name="Chala A."/>
            <person name="Farbos A."/>
            <person name="O'Neill P."/>
            <person name="Moore K."/>
            <person name="Grant M."/>
            <person name="Studholme D.J."/>
        </authorList>
    </citation>
    <scope>NUCLEOTIDE SEQUENCE [LARGE SCALE GENOMIC DNA]</scope>
    <source>
        <tissue evidence="2">Leaf</tissue>
    </source>
</reference>
<dbReference type="Proteomes" id="UP000290560">
    <property type="component" value="Unassembled WGS sequence"/>
</dbReference>
<protein>
    <submittedName>
        <fullName evidence="2">Uncharacterized protein</fullName>
    </submittedName>
</protein>
<dbReference type="EMBL" id="KV875799">
    <property type="protein sequence ID" value="RZR72992.1"/>
    <property type="molecule type" value="Genomic_DNA"/>
</dbReference>